<dbReference type="Pfam" id="PF00425">
    <property type="entry name" value="Chorismate_bind"/>
    <property type="match status" value="1"/>
</dbReference>
<dbReference type="SUPFAM" id="SSF56322">
    <property type="entry name" value="ADC synthase"/>
    <property type="match status" value="1"/>
</dbReference>
<evidence type="ECO:0000313" key="2">
    <source>
        <dbReference type="EMBL" id="MBK6973754.1"/>
    </source>
</evidence>
<dbReference type="PRINTS" id="PR00095">
    <property type="entry name" value="ANTSNTHASEI"/>
</dbReference>
<dbReference type="GO" id="GO:0000162">
    <property type="term" value="P:L-tryptophan biosynthetic process"/>
    <property type="evidence" value="ECO:0007669"/>
    <property type="project" value="TreeGrafter"/>
</dbReference>
<dbReference type="AlphaFoldDB" id="A0A9D7E3Z1"/>
<evidence type="ECO:0000313" key="3">
    <source>
        <dbReference type="Proteomes" id="UP000807785"/>
    </source>
</evidence>
<dbReference type="InterPro" id="IPR001544">
    <property type="entry name" value="Aminotrans_IV"/>
</dbReference>
<name>A0A9D7E3Z1_9PROT</name>
<dbReference type="InterPro" id="IPR036038">
    <property type="entry name" value="Aminotransferase-like"/>
</dbReference>
<dbReference type="GO" id="GO:0009396">
    <property type="term" value="P:folic acid-containing compound biosynthetic process"/>
    <property type="evidence" value="ECO:0007669"/>
    <property type="project" value="InterPro"/>
</dbReference>
<dbReference type="EC" id="2.6.1.85" evidence="2"/>
<dbReference type="PANTHER" id="PTHR11236">
    <property type="entry name" value="AMINOBENZOATE/ANTHRANILATE SYNTHASE"/>
    <property type="match status" value="1"/>
</dbReference>
<dbReference type="Gene3D" id="3.20.10.10">
    <property type="entry name" value="D-amino Acid Aminotransferase, subunit A, domain 2"/>
    <property type="match status" value="1"/>
</dbReference>
<dbReference type="InterPro" id="IPR019999">
    <property type="entry name" value="Anth_synth_I-like"/>
</dbReference>
<accession>A0A9D7E3Z1</accession>
<dbReference type="Pfam" id="PF01063">
    <property type="entry name" value="Aminotran_4"/>
    <property type="match status" value="1"/>
</dbReference>
<sequence length="602" mass="66287">MRLVFDFADASGLRTRQVFSDPVEVVVAHSIDEVRPAMRRVEAARRDGLYAGGLVSFEAAPAFDAACKTRPAGELPLLVFGIFDRLAGDPWRRAAGSFARPEWRLDTSEADFCADVENIRAAIRRGDSYQVNYTIRGNARLDGDDFAYYEQLRLAQASDYCAYLDLGRFRLLSASPELFFRWTIDANDAAGLLTTRPMKGTAPRGRWPDEDAALAEALYASEKNRAENVMIVDLLRNDLARLSAPGGVAVPQLFSIERYPTLFQMTSTITARTRPAVTLDDVFAALFPCGSVTGAPKIKAMEIIAGLERTPRGAYCGAIGLVGPRGAVFNVPIRTVTLDTRDGSMVCGLGSGITWSSDAQEEHAEVITKSHFLTREPEDFELFETLLLHDAVYTLRSRHLARLTRSADSLGFAFERETLDRALYAFAAAHPAGRHRVRLLLAKDGTERIEGTALPERDPARVTVALADTPVARSNRFLYHKTTQRACYDAQTAAHPAAFDVLLWNEDGELTEFTRGNVVVELDGRRVTPPIVCGLLPGTLRAELLQQGEIVERVIHKSDLARAKSLWFINSVRGWLRADFDTAAAAPAQHAAIAPNPKEIPK</sequence>
<keyword evidence="2" id="KW-0032">Aminotransferase</keyword>
<organism evidence="2 3">
    <name type="scientific">Candidatus Methylophosphatis roskildensis</name>
    <dbReference type="NCBI Taxonomy" id="2899263"/>
    <lineage>
        <taxon>Bacteria</taxon>
        <taxon>Pseudomonadati</taxon>
        <taxon>Pseudomonadota</taxon>
        <taxon>Betaproteobacteria</taxon>
        <taxon>Nitrosomonadales</taxon>
        <taxon>Sterolibacteriaceae</taxon>
        <taxon>Candidatus Methylophosphatis</taxon>
    </lineage>
</organism>
<protein>
    <submittedName>
        <fullName evidence="2">Aminodeoxychorismate synthase component I</fullName>
        <ecNumber evidence="2">2.6.1.85</ecNumber>
    </submittedName>
</protein>
<dbReference type="Proteomes" id="UP000807785">
    <property type="component" value="Unassembled WGS sequence"/>
</dbReference>
<reference evidence="2" key="1">
    <citation type="submission" date="2020-10" db="EMBL/GenBank/DDBJ databases">
        <title>Connecting structure to function with the recovery of over 1000 high-quality activated sludge metagenome-assembled genomes encoding full-length rRNA genes using long-read sequencing.</title>
        <authorList>
            <person name="Singleton C.M."/>
            <person name="Petriglieri F."/>
            <person name="Kristensen J.M."/>
            <person name="Kirkegaard R.H."/>
            <person name="Michaelsen T.Y."/>
            <person name="Andersen M.H."/>
            <person name="Karst S.M."/>
            <person name="Dueholm M.S."/>
            <person name="Nielsen P.H."/>
            <person name="Albertsen M."/>
        </authorList>
    </citation>
    <scope>NUCLEOTIDE SEQUENCE</scope>
    <source>
        <strain evidence="2">Bjer_18-Q3-R1-45_BAT3C.347</strain>
    </source>
</reference>
<dbReference type="Gene3D" id="3.30.470.10">
    <property type="match status" value="1"/>
</dbReference>
<dbReference type="GO" id="GO:0046820">
    <property type="term" value="F:4-amino-4-deoxychorismate synthase activity"/>
    <property type="evidence" value="ECO:0007669"/>
    <property type="project" value="UniProtKB-EC"/>
</dbReference>
<dbReference type="InterPro" id="IPR015890">
    <property type="entry name" value="Chorismate_C"/>
</dbReference>
<dbReference type="InterPro" id="IPR005802">
    <property type="entry name" value="ADC_synth_comp_1"/>
</dbReference>
<dbReference type="Gene3D" id="3.60.120.10">
    <property type="entry name" value="Anthranilate synthase"/>
    <property type="match status" value="1"/>
</dbReference>
<dbReference type="InterPro" id="IPR043132">
    <property type="entry name" value="BCAT-like_C"/>
</dbReference>
<feature type="domain" description="Chorismate-utilising enzyme C-terminal" evidence="1">
    <location>
        <begin position="109"/>
        <end position="369"/>
    </location>
</feature>
<gene>
    <name evidence="2" type="primary">pabB</name>
    <name evidence="2" type="ORF">IPH26_12690</name>
</gene>
<dbReference type="PANTHER" id="PTHR11236:SF50">
    <property type="entry name" value="AMINODEOXYCHORISMATE SYNTHASE COMPONENT 1"/>
    <property type="match status" value="1"/>
</dbReference>
<proteinExistence type="predicted"/>
<dbReference type="InterPro" id="IPR043131">
    <property type="entry name" value="BCAT-like_N"/>
</dbReference>
<dbReference type="EMBL" id="JADJEV010000003">
    <property type="protein sequence ID" value="MBK6973754.1"/>
    <property type="molecule type" value="Genomic_DNA"/>
</dbReference>
<keyword evidence="2" id="KW-0808">Transferase</keyword>
<dbReference type="SUPFAM" id="SSF56752">
    <property type="entry name" value="D-aminoacid aminotransferase-like PLP-dependent enzymes"/>
    <property type="match status" value="1"/>
</dbReference>
<dbReference type="NCBIfam" id="TIGR00553">
    <property type="entry name" value="pabB"/>
    <property type="match status" value="1"/>
</dbReference>
<evidence type="ECO:0000259" key="1">
    <source>
        <dbReference type="Pfam" id="PF00425"/>
    </source>
</evidence>
<dbReference type="InterPro" id="IPR005801">
    <property type="entry name" value="ADC_synthase"/>
</dbReference>
<comment type="caution">
    <text evidence="2">The sequence shown here is derived from an EMBL/GenBank/DDBJ whole genome shotgun (WGS) entry which is preliminary data.</text>
</comment>